<keyword evidence="3" id="KW-1185">Reference proteome</keyword>
<dbReference type="GO" id="GO:0016747">
    <property type="term" value="F:acyltransferase activity, transferring groups other than amino-acyl groups"/>
    <property type="evidence" value="ECO:0007669"/>
    <property type="project" value="InterPro"/>
</dbReference>
<name>A0A2P6MEH6_ALKUR</name>
<dbReference type="PANTHER" id="PTHR43415:SF5">
    <property type="entry name" value="ACETYLTRANSFERASE"/>
    <property type="match status" value="1"/>
</dbReference>
<dbReference type="EMBL" id="PVNS01000013">
    <property type="protein sequence ID" value="PRO64682.1"/>
    <property type="molecule type" value="Genomic_DNA"/>
</dbReference>
<dbReference type="Pfam" id="PF00583">
    <property type="entry name" value="Acetyltransf_1"/>
    <property type="match status" value="1"/>
</dbReference>
<feature type="domain" description="N-acetyltransferase" evidence="1">
    <location>
        <begin position="13"/>
        <end position="158"/>
    </location>
</feature>
<dbReference type="Proteomes" id="UP000243650">
    <property type="component" value="Unassembled WGS sequence"/>
</dbReference>
<keyword evidence="2" id="KW-0808">Transferase</keyword>
<dbReference type="SUPFAM" id="SSF55729">
    <property type="entry name" value="Acyl-CoA N-acyltransferases (Nat)"/>
    <property type="match status" value="1"/>
</dbReference>
<dbReference type="RefSeq" id="WP_105959982.1">
    <property type="nucleotide sequence ID" value="NZ_PVNS01000013.1"/>
</dbReference>
<dbReference type="OrthoDB" id="9795206at2"/>
<organism evidence="2 3">
    <name type="scientific">Alkalicoccus urumqiensis</name>
    <name type="common">Bacillus urumqiensis</name>
    <dbReference type="NCBI Taxonomy" id="1548213"/>
    <lineage>
        <taxon>Bacteria</taxon>
        <taxon>Bacillati</taxon>
        <taxon>Bacillota</taxon>
        <taxon>Bacilli</taxon>
        <taxon>Bacillales</taxon>
        <taxon>Bacillaceae</taxon>
        <taxon>Alkalicoccus</taxon>
    </lineage>
</organism>
<dbReference type="PANTHER" id="PTHR43415">
    <property type="entry name" value="SPERMIDINE N(1)-ACETYLTRANSFERASE"/>
    <property type="match status" value="1"/>
</dbReference>
<protein>
    <submittedName>
        <fullName evidence="2">GNAT family N-acetyltransferase</fullName>
    </submittedName>
</protein>
<evidence type="ECO:0000313" key="2">
    <source>
        <dbReference type="EMBL" id="PRO64682.1"/>
    </source>
</evidence>
<dbReference type="InterPro" id="IPR016181">
    <property type="entry name" value="Acyl_CoA_acyltransferase"/>
</dbReference>
<dbReference type="PROSITE" id="PS51186">
    <property type="entry name" value="GNAT"/>
    <property type="match status" value="1"/>
</dbReference>
<gene>
    <name evidence="2" type="ORF">C6I21_13325</name>
</gene>
<comment type="caution">
    <text evidence="2">The sequence shown here is derived from an EMBL/GenBank/DDBJ whole genome shotgun (WGS) entry which is preliminary data.</text>
</comment>
<dbReference type="CDD" id="cd04301">
    <property type="entry name" value="NAT_SF"/>
    <property type="match status" value="1"/>
</dbReference>
<evidence type="ECO:0000313" key="3">
    <source>
        <dbReference type="Proteomes" id="UP000243650"/>
    </source>
</evidence>
<proteinExistence type="predicted"/>
<sequence>MQIVPFQSSHYPFLIEWVNSGNRADMVRWAGTTFTYPLTEAQLETYAHESDAEIYTLLDDSSRPAGHIALRRIDHEHHSARIGKIMTAPSVRGRGCTPMMLDFVLKRAFLELSLHRVSLGVFTNNPAARRIYENYGFQTEGIFRDVRYIDGYYWDLCEMAVLSNEFDRFRQNV</sequence>
<evidence type="ECO:0000259" key="1">
    <source>
        <dbReference type="PROSITE" id="PS51186"/>
    </source>
</evidence>
<dbReference type="AlphaFoldDB" id="A0A2P6MEH6"/>
<dbReference type="InterPro" id="IPR000182">
    <property type="entry name" value="GNAT_dom"/>
</dbReference>
<accession>A0A2P6MEH6</accession>
<dbReference type="Gene3D" id="3.40.630.30">
    <property type="match status" value="1"/>
</dbReference>
<reference evidence="2 3" key="1">
    <citation type="submission" date="2018-03" db="EMBL/GenBank/DDBJ databases">
        <title>Bacillus urumqiensis sp. nov., a moderately haloalkaliphilic bacterium isolated from a salt lake.</title>
        <authorList>
            <person name="Zhao B."/>
            <person name="Liao Z."/>
        </authorList>
    </citation>
    <scope>NUCLEOTIDE SEQUENCE [LARGE SCALE GENOMIC DNA]</scope>
    <source>
        <strain evidence="2 3">BZ-SZ-XJ18</strain>
    </source>
</reference>